<comment type="caution">
    <text evidence="11">The sequence shown here is derived from an EMBL/GenBank/DDBJ whole genome shotgun (WGS) entry which is preliminary data.</text>
</comment>
<dbReference type="InterPro" id="IPR002528">
    <property type="entry name" value="MATE_fam"/>
</dbReference>
<gene>
    <name evidence="11" type="ORF">K340107D12_48570</name>
</gene>
<sequence>MSDKNLAPAAVPPEENNIMGIAPIPKLLAKFAIPSVISMLVNSIYNLVDQIFIGQGVGYLGNAATNVVFPFVTIAMAISLMISVGTAANVGLNLGGKDQDCANLTLGNGFTLALSSGIILCVIGEIFMVPLLRLFGATDTVLPYAIDYGRIYLLGTMFTSVGIMINDEIRADGNPGYSMRSMLIGAVLNCVLDPLFIFVFHWGVKGAAFATIIGQFGTLVFSLLYLKKFRTLTMKKENMRLRLSIVKSILVLGLSSFLTQCAALVMQIIMNQQTIKYGALSQYGADIPLTVFGIVNKVNGLMMSLIMGISVGSQPLFSYNYGAKLFTRVKKLAQTCLIVCVTIGFLGMLCLQIFPQQIISIFGQENDLYNEFAVMCLKNMTIFIFVMGVQMVASVYFQAVGKAMGATVLSLSRQVLFMIPCMLILPYFFGIIGLMWSFPVSDVFSVAMAAIMLSMEMRKLNRLIRVPAAQAQAE</sequence>
<reference evidence="11 12" key="1">
    <citation type="submission" date="2024-04" db="EMBL/GenBank/DDBJ databases">
        <title>Defined microbial consortia suppress multidrug-resistant proinflammatory Enterobacteriaceae via ecological control.</title>
        <authorList>
            <person name="Furuichi M."/>
            <person name="Kawaguchi T."/>
            <person name="Pust M."/>
            <person name="Yasuma K."/>
            <person name="Plichta D."/>
            <person name="Hasegawa N."/>
            <person name="Ohya T."/>
            <person name="Bhattarai S."/>
            <person name="Sasajima S."/>
            <person name="Aoto Y."/>
            <person name="Tuganbaev T."/>
            <person name="Yaginuma M."/>
            <person name="Ueda M."/>
            <person name="Okahashi N."/>
            <person name="Amafuji K."/>
            <person name="Kiridooshi Y."/>
            <person name="Sugita K."/>
            <person name="Strazar M."/>
            <person name="Skelly A."/>
            <person name="Suda W."/>
            <person name="Hattori M."/>
            <person name="Nakamoto N."/>
            <person name="Caballero S."/>
            <person name="Norman J."/>
            <person name="Olle B."/>
            <person name="Tanoue T."/>
            <person name="Arita M."/>
            <person name="Bucci V."/>
            <person name="Atarashi K."/>
            <person name="Xavier R."/>
            <person name="Honda K."/>
        </authorList>
    </citation>
    <scope>NUCLEOTIDE SEQUENCE [LARGE SCALE GENOMIC DNA]</scope>
    <source>
        <strain evidence="12">k34-0107-D12</strain>
    </source>
</reference>
<dbReference type="EMBL" id="BAABZQ010000001">
    <property type="protein sequence ID" value="GAA6502041.1"/>
    <property type="molecule type" value="Genomic_DNA"/>
</dbReference>
<dbReference type="InterPro" id="IPR048279">
    <property type="entry name" value="MdtK-like"/>
</dbReference>
<dbReference type="CDD" id="cd13143">
    <property type="entry name" value="MATE_MepA_like"/>
    <property type="match status" value="1"/>
</dbReference>
<keyword evidence="12" id="KW-1185">Reference proteome</keyword>
<evidence type="ECO:0000256" key="1">
    <source>
        <dbReference type="ARBA" id="ARBA00004651"/>
    </source>
</evidence>
<evidence type="ECO:0000313" key="12">
    <source>
        <dbReference type="Proteomes" id="UP001600941"/>
    </source>
</evidence>
<keyword evidence="5" id="KW-1003">Cell membrane</keyword>
<dbReference type="InterPro" id="IPR045070">
    <property type="entry name" value="MATE_MepA-like"/>
</dbReference>
<dbReference type="Pfam" id="PF01554">
    <property type="entry name" value="MatE"/>
    <property type="match status" value="2"/>
</dbReference>
<keyword evidence="4" id="KW-0813">Transport</keyword>
<evidence type="ECO:0000256" key="6">
    <source>
        <dbReference type="ARBA" id="ARBA00022692"/>
    </source>
</evidence>
<dbReference type="PANTHER" id="PTHR43823:SF3">
    <property type="entry name" value="MULTIDRUG EXPORT PROTEIN MEPA"/>
    <property type="match status" value="1"/>
</dbReference>
<name>A0ABQ0BZV3_9FIRM</name>
<keyword evidence="7 10" id="KW-1133">Transmembrane helix</keyword>
<dbReference type="PANTHER" id="PTHR43823">
    <property type="entry name" value="SPORULATION PROTEIN YKVU"/>
    <property type="match status" value="1"/>
</dbReference>
<keyword evidence="8 10" id="KW-0472">Membrane</keyword>
<feature type="transmembrane region" description="Helical" evidence="10">
    <location>
        <begin position="27"/>
        <end position="48"/>
    </location>
</feature>
<evidence type="ECO:0000256" key="2">
    <source>
        <dbReference type="ARBA" id="ARBA00008417"/>
    </source>
</evidence>
<dbReference type="Proteomes" id="UP001600941">
    <property type="component" value="Unassembled WGS sequence"/>
</dbReference>
<feature type="transmembrane region" description="Helical" evidence="10">
    <location>
        <begin position="206"/>
        <end position="226"/>
    </location>
</feature>
<feature type="transmembrane region" description="Helical" evidence="10">
    <location>
        <begin position="181"/>
        <end position="200"/>
    </location>
</feature>
<feature type="transmembrane region" description="Helical" evidence="10">
    <location>
        <begin position="380"/>
        <end position="399"/>
    </location>
</feature>
<dbReference type="NCBIfam" id="TIGR00797">
    <property type="entry name" value="matE"/>
    <property type="match status" value="1"/>
</dbReference>
<protein>
    <recommendedName>
        <fullName evidence="3">Multidrug export protein MepA</fullName>
    </recommendedName>
</protein>
<comment type="subcellular location">
    <subcellularLocation>
        <location evidence="1">Cell membrane</location>
        <topology evidence="1">Multi-pass membrane protein</topology>
    </subcellularLocation>
</comment>
<dbReference type="RefSeq" id="WP_052098726.1">
    <property type="nucleotide sequence ID" value="NZ_BAABZQ010000001.1"/>
</dbReference>
<feature type="transmembrane region" description="Helical" evidence="10">
    <location>
        <begin position="411"/>
        <end position="429"/>
    </location>
</feature>
<evidence type="ECO:0000256" key="3">
    <source>
        <dbReference type="ARBA" id="ARBA00022106"/>
    </source>
</evidence>
<dbReference type="InterPro" id="IPR051327">
    <property type="entry name" value="MATE_MepA_subfamily"/>
</dbReference>
<feature type="transmembrane region" description="Helical" evidence="10">
    <location>
        <begin position="68"/>
        <end position="92"/>
    </location>
</feature>
<feature type="transmembrane region" description="Helical" evidence="10">
    <location>
        <begin position="151"/>
        <end position="169"/>
    </location>
</feature>
<organism evidence="11 12">
    <name type="scientific">Blautia parvula</name>
    <dbReference type="NCBI Taxonomy" id="2877527"/>
    <lineage>
        <taxon>Bacteria</taxon>
        <taxon>Bacillati</taxon>
        <taxon>Bacillota</taxon>
        <taxon>Clostridia</taxon>
        <taxon>Lachnospirales</taxon>
        <taxon>Lachnospiraceae</taxon>
        <taxon>Blautia</taxon>
    </lineage>
</organism>
<proteinExistence type="inferred from homology"/>
<evidence type="ECO:0000313" key="11">
    <source>
        <dbReference type="EMBL" id="GAA6502041.1"/>
    </source>
</evidence>
<evidence type="ECO:0000256" key="7">
    <source>
        <dbReference type="ARBA" id="ARBA00022989"/>
    </source>
</evidence>
<keyword evidence="6 10" id="KW-0812">Transmembrane</keyword>
<feature type="transmembrane region" description="Helical" evidence="10">
    <location>
        <begin position="246"/>
        <end position="269"/>
    </location>
</feature>
<evidence type="ECO:0000256" key="9">
    <source>
        <dbReference type="ARBA" id="ARBA00023251"/>
    </source>
</evidence>
<evidence type="ECO:0000256" key="10">
    <source>
        <dbReference type="SAM" id="Phobius"/>
    </source>
</evidence>
<feature type="transmembrane region" description="Helical" evidence="10">
    <location>
        <begin position="332"/>
        <end position="354"/>
    </location>
</feature>
<evidence type="ECO:0000256" key="8">
    <source>
        <dbReference type="ARBA" id="ARBA00023136"/>
    </source>
</evidence>
<dbReference type="PIRSF" id="PIRSF006603">
    <property type="entry name" value="DinF"/>
    <property type="match status" value="1"/>
</dbReference>
<evidence type="ECO:0000256" key="4">
    <source>
        <dbReference type="ARBA" id="ARBA00022448"/>
    </source>
</evidence>
<evidence type="ECO:0000256" key="5">
    <source>
        <dbReference type="ARBA" id="ARBA00022475"/>
    </source>
</evidence>
<keyword evidence="9" id="KW-0046">Antibiotic resistance</keyword>
<comment type="similarity">
    <text evidence="2">Belongs to the multi antimicrobial extrusion (MATE) (TC 2.A.66.1) family. MepA subfamily.</text>
</comment>
<feature type="transmembrane region" description="Helical" evidence="10">
    <location>
        <begin position="104"/>
        <end position="131"/>
    </location>
</feature>
<accession>A0ABQ0BZV3</accession>